<reference evidence="1" key="1">
    <citation type="submission" date="2019-12" db="EMBL/GenBank/DDBJ databases">
        <title>High-Quality draft genome sequences of three cyanobacteria isolated from the limestone walls of the Old Cathedral of Coimbra.</title>
        <authorList>
            <person name="Tiago I."/>
            <person name="Soares F."/>
            <person name="Portugal A."/>
        </authorList>
    </citation>
    <scope>NUCLEOTIDE SEQUENCE</scope>
    <source>
        <strain evidence="1">A</strain>
    </source>
</reference>
<organism evidence="1 2">
    <name type="scientific">Myxacorys almedinensis A</name>
    <dbReference type="NCBI Taxonomy" id="2690445"/>
    <lineage>
        <taxon>Bacteria</taxon>
        <taxon>Bacillati</taxon>
        <taxon>Cyanobacteriota</taxon>
        <taxon>Cyanophyceae</taxon>
        <taxon>Leptolyngbyales</taxon>
        <taxon>Leptolyngbyaceae</taxon>
        <taxon>Myxacorys</taxon>
        <taxon>Myxacorys almedinensis</taxon>
    </lineage>
</organism>
<dbReference type="EMBL" id="WVIE01000002">
    <property type="protein sequence ID" value="NDJ16207.1"/>
    <property type="molecule type" value="Genomic_DNA"/>
</dbReference>
<protein>
    <submittedName>
        <fullName evidence="1">Uncharacterized protein</fullName>
    </submittedName>
</protein>
<keyword evidence="2" id="KW-1185">Reference proteome</keyword>
<accession>A0A8J7YX20</accession>
<dbReference type="Proteomes" id="UP000646053">
    <property type="component" value="Unassembled WGS sequence"/>
</dbReference>
<evidence type="ECO:0000313" key="2">
    <source>
        <dbReference type="Proteomes" id="UP000646053"/>
    </source>
</evidence>
<name>A0A8J7YX20_9CYAN</name>
<gene>
    <name evidence="1" type="ORF">GS601_02700</name>
</gene>
<dbReference type="AlphaFoldDB" id="A0A8J7YX20"/>
<comment type="caution">
    <text evidence="1">The sequence shown here is derived from an EMBL/GenBank/DDBJ whole genome shotgun (WGS) entry which is preliminary data.</text>
</comment>
<proteinExistence type="predicted"/>
<sequence length="20" mass="2226">MALLDFSAISDLETWLSENA</sequence>
<evidence type="ECO:0000313" key="1">
    <source>
        <dbReference type="EMBL" id="NDJ16207.1"/>
    </source>
</evidence>